<proteinExistence type="predicted"/>
<organism evidence="1">
    <name type="scientific">Siphoviridae sp. ct8LX107</name>
    <dbReference type="NCBI Taxonomy" id="2826169"/>
    <lineage>
        <taxon>Viruses</taxon>
        <taxon>Duplodnaviria</taxon>
        <taxon>Heunggongvirae</taxon>
        <taxon>Uroviricota</taxon>
        <taxon>Caudoviricetes</taxon>
    </lineage>
</organism>
<reference evidence="1" key="1">
    <citation type="journal article" date="2021" name="Proc. Natl. Acad. Sci. U.S.A.">
        <title>A Catalog of Tens of Thousands of Viruses from Human Metagenomes Reveals Hidden Associations with Chronic Diseases.</title>
        <authorList>
            <person name="Tisza M.J."/>
            <person name="Buck C.B."/>
        </authorList>
    </citation>
    <scope>NUCLEOTIDE SEQUENCE</scope>
    <source>
        <strain evidence="1">Ct8LX107</strain>
    </source>
</reference>
<evidence type="ECO:0000313" key="1">
    <source>
        <dbReference type="EMBL" id="DAE21070.1"/>
    </source>
</evidence>
<sequence length="117" mass="12894">MIKIKFCGESITKTISFSRENDHVVTLGGLTDAPTTGFTTWRMDGTTQLGDFSGYTTVYRTLDNAVQLSDDGSVYVEPGAPQPGEPIPTQEERIKALENQNETLLQCILEMSEIVYA</sequence>
<name>A0A8S5QPB6_9CAUD</name>
<accession>A0A8S5QPB6</accession>
<dbReference type="EMBL" id="BK015706">
    <property type="protein sequence ID" value="DAE21070.1"/>
    <property type="molecule type" value="Genomic_DNA"/>
</dbReference>
<protein>
    <submittedName>
        <fullName evidence="1">Uncharacterized protein</fullName>
    </submittedName>
</protein>